<organism evidence="3 4">
    <name type="scientific">Phenylobacterium terrae</name>
    <dbReference type="NCBI Taxonomy" id="2665495"/>
    <lineage>
        <taxon>Bacteria</taxon>
        <taxon>Pseudomonadati</taxon>
        <taxon>Pseudomonadota</taxon>
        <taxon>Alphaproteobacteria</taxon>
        <taxon>Caulobacterales</taxon>
        <taxon>Caulobacteraceae</taxon>
        <taxon>Phenylobacterium</taxon>
    </lineage>
</organism>
<dbReference type="Proteomes" id="UP001597237">
    <property type="component" value="Unassembled WGS sequence"/>
</dbReference>
<reference evidence="4" key="1">
    <citation type="journal article" date="2019" name="Int. J. Syst. Evol. Microbiol.">
        <title>The Global Catalogue of Microorganisms (GCM) 10K type strain sequencing project: providing services to taxonomists for standard genome sequencing and annotation.</title>
        <authorList>
            <consortium name="The Broad Institute Genomics Platform"/>
            <consortium name="The Broad Institute Genome Sequencing Center for Infectious Disease"/>
            <person name="Wu L."/>
            <person name="Ma J."/>
        </authorList>
    </citation>
    <scope>NUCLEOTIDE SEQUENCE [LARGE SCALE GENOMIC DNA]</scope>
    <source>
        <strain evidence="4">DFY28</strain>
    </source>
</reference>
<gene>
    <name evidence="3" type="ORF">ACFSC0_14875</name>
</gene>
<dbReference type="EMBL" id="JBHUEY010000006">
    <property type="protein sequence ID" value="MFD1784685.1"/>
    <property type="molecule type" value="Genomic_DNA"/>
</dbReference>
<feature type="domain" description="DUF1835" evidence="1">
    <location>
        <begin position="7"/>
        <end position="61"/>
    </location>
</feature>
<comment type="caution">
    <text evidence="3">The sequence shown here is derived from an EMBL/GenBank/DDBJ whole genome shotgun (WGS) entry which is preliminary data.</text>
</comment>
<protein>
    <submittedName>
        <fullName evidence="3">DUF3658 domain-containing protein</fullName>
    </submittedName>
</protein>
<dbReference type="InterPro" id="IPR022123">
    <property type="entry name" value="DUF3658"/>
</dbReference>
<dbReference type="Pfam" id="PF12395">
    <property type="entry name" value="DUF3658"/>
    <property type="match status" value="1"/>
</dbReference>
<dbReference type="Pfam" id="PF08874">
    <property type="entry name" value="DUF1835"/>
    <property type="match status" value="1"/>
</dbReference>
<name>A0ABW4N7P9_9CAUL</name>
<evidence type="ECO:0000313" key="3">
    <source>
        <dbReference type="EMBL" id="MFD1784685.1"/>
    </source>
</evidence>
<feature type="domain" description="DUF3658" evidence="2">
    <location>
        <begin position="163"/>
        <end position="265"/>
    </location>
</feature>
<proteinExistence type="predicted"/>
<sequence length="275" mass="31503">MSGPETHIVFTVQAQGQLIEALQILGRDARVVAMYDDYSLGPIAPDDPDVRSRWMHENLYNWLDTPKLPRPEAFAEDDTPSRMRSFWRRSLAPAPRRVAWVSRRCPDEYVGFVVWLSRMEGDAEVVDMTDTLLPLRLRDGTLAIKPNTISHMGPAAIVNHHLLELARPIDQETREHGAATWARLQAENTLVRTIEAGEVVSVGLDHYDDLLLQFVGRTFKRTLLVVTEFWWEMEKRGVLSVDHSWCMTRIMALVESGRLQGRGKLELAPREIRRL</sequence>
<dbReference type="InterPro" id="IPR014973">
    <property type="entry name" value="DUF1835"/>
</dbReference>
<evidence type="ECO:0000259" key="2">
    <source>
        <dbReference type="Pfam" id="PF12395"/>
    </source>
</evidence>
<keyword evidence="4" id="KW-1185">Reference proteome</keyword>
<dbReference type="RefSeq" id="WP_377280824.1">
    <property type="nucleotide sequence ID" value="NZ_JBHRSI010000002.1"/>
</dbReference>
<evidence type="ECO:0000313" key="4">
    <source>
        <dbReference type="Proteomes" id="UP001597237"/>
    </source>
</evidence>
<accession>A0ABW4N7P9</accession>
<evidence type="ECO:0000259" key="1">
    <source>
        <dbReference type="Pfam" id="PF08874"/>
    </source>
</evidence>